<dbReference type="AlphaFoldDB" id="A0A427XSQ6"/>
<dbReference type="Proteomes" id="UP000279236">
    <property type="component" value="Unassembled WGS sequence"/>
</dbReference>
<protein>
    <submittedName>
        <fullName evidence="1">Uncharacterized protein</fullName>
    </submittedName>
</protein>
<dbReference type="GeneID" id="39592608"/>
<gene>
    <name evidence="1" type="ORF">EHS24_008065</name>
</gene>
<dbReference type="EMBL" id="RSCE01000006">
    <property type="protein sequence ID" value="RSH81870.1"/>
    <property type="molecule type" value="Genomic_DNA"/>
</dbReference>
<evidence type="ECO:0000313" key="1">
    <source>
        <dbReference type="EMBL" id="RSH81870.1"/>
    </source>
</evidence>
<dbReference type="RefSeq" id="XP_028476325.1">
    <property type="nucleotide sequence ID" value="XM_028623392.1"/>
</dbReference>
<name>A0A427XSQ6_9TREE</name>
<evidence type="ECO:0000313" key="2">
    <source>
        <dbReference type="Proteomes" id="UP000279236"/>
    </source>
</evidence>
<comment type="caution">
    <text evidence="1">The sequence shown here is derived from an EMBL/GenBank/DDBJ whole genome shotgun (WGS) entry which is preliminary data.</text>
</comment>
<sequence length="162" mass="18130">MNATSRLICPLPRRVAQLKGAQDIKVAPARLYIKKGNPLPPSKLHLQQVADTTTKRKTLAEDPATNKHVRFDTDPGVKLVAGQFKKVLVLEDEKKVSIKGLLRKGKSSGGVAEVDVDKETYTHYKIARKSLIRGDVLDPKFFAPKVPRKHTRQRRTVRGLPH</sequence>
<keyword evidence="2" id="KW-1185">Reference proteome</keyword>
<proteinExistence type="predicted"/>
<organism evidence="1 2">
    <name type="scientific">Apiotrichum porosum</name>
    <dbReference type="NCBI Taxonomy" id="105984"/>
    <lineage>
        <taxon>Eukaryota</taxon>
        <taxon>Fungi</taxon>
        <taxon>Dikarya</taxon>
        <taxon>Basidiomycota</taxon>
        <taxon>Agaricomycotina</taxon>
        <taxon>Tremellomycetes</taxon>
        <taxon>Trichosporonales</taxon>
        <taxon>Trichosporonaceae</taxon>
        <taxon>Apiotrichum</taxon>
    </lineage>
</organism>
<accession>A0A427XSQ6</accession>
<reference evidence="1 2" key="1">
    <citation type="submission" date="2018-11" db="EMBL/GenBank/DDBJ databases">
        <title>Genome sequence of Apiotrichum porosum DSM 27194.</title>
        <authorList>
            <person name="Aliyu H."/>
            <person name="Gorte O."/>
            <person name="Ochsenreither K."/>
        </authorList>
    </citation>
    <scope>NUCLEOTIDE SEQUENCE [LARGE SCALE GENOMIC DNA]</scope>
    <source>
        <strain evidence="1 2">DSM 27194</strain>
    </source>
</reference>